<reference evidence="2 3" key="1">
    <citation type="submission" date="2018-07" db="EMBL/GenBank/DDBJ databases">
        <title>Bacillus sp. YLB-04 draft genome sequence.</title>
        <authorList>
            <person name="Yu L."/>
            <person name="Tang X."/>
        </authorList>
    </citation>
    <scope>NUCLEOTIDE SEQUENCE [LARGE SCALE GENOMIC DNA]</scope>
    <source>
        <strain evidence="2 3">YLB-04</strain>
    </source>
</reference>
<sequence length="448" mass="52972">MKLGRDSEHAYCYSLFNLLNENINNFKMETFEYEKLVEIITDFFNKCDVHRKGENKYLKTLSQLIFQFLEGKVSEDVLRFYLEKQFDIRKSKELDNLIINIKHVLKKKGQVYTKMTFSNTFNYPKVSIIITTYNRKNYLVQALNSLLSQDYPNLEIIIIDDNSLDGTELMVKEYFCNEPRVIYIKKEKNCGPGNNRREAFELFGNGEYILFLDDDDYLVDMNYISKAIKFHIDHPEVSFVAANVFLERTIKKQLEISILGLGKIVNKNNYLLNFEKKGYPKPASTLTTVFKRDCLVEMGILNMNMVNDASIYLRSLLVGHAGFIDSIVGVYRIHGENITFNLSREFLIQNLNEKIIIKNMAVDQYGYDLKDMNDWLDFNAYKTISYYLSNSAKRTDDFKYIYNWVRENRPGIYGKLKREFQLVPFKKFLLRFKLVIRMRKKLNIFFEN</sequence>
<evidence type="ECO:0000259" key="1">
    <source>
        <dbReference type="Pfam" id="PF00535"/>
    </source>
</evidence>
<evidence type="ECO:0000313" key="3">
    <source>
        <dbReference type="Proteomes" id="UP000257144"/>
    </source>
</evidence>
<feature type="domain" description="Glycosyltransferase 2-like" evidence="1">
    <location>
        <begin position="127"/>
        <end position="252"/>
    </location>
</feature>
<dbReference type="InterPro" id="IPR029044">
    <property type="entry name" value="Nucleotide-diphossugar_trans"/>
</dbReference>
<dbReference type="InterPro" id="IPR001173">
    <property type="entry name" value="Glyco_trans_2-like"/>
</dbReference>
<dbReference type="Gene3D" id="3.90.550.10">
    <property type="entry name" value="Spore Coat Polysaccharide Biosynthesis Protein SpsA, Chain A"/>
    <property type="match status" value="1"/>
</dbReference>
<name>A0A3D8GRL1_9BACI</name>
<dbReference type="SUPFAM" id="SSF53448">
    <property type="entry name" value="Nucleotide-diphospho-sugar transferases"/>
    <property type="match status" value="1"/>
</dbReference>
<dbReference type="CDD" id="cd00761">
    <property type="entry name" value="Glyco_tranf_GTA_type"/>
    <property type="match status" value="1"/>
</dbReference>
<dbReference type="Proteomes" id="UP000257144">
    <property type="component" value="Unassembled WGS sequence"/>
</dbReference>
<protein>
    <recommendedName>
        <fullName evidence="1">Glycosyltransferase 2-like domain-containing protein</fullName>
    </recommendedName>
</protein>
<keyword evidence="3" id="KW-1185">Reference proteome</keyword>
<dbReference type="PANTHER" id="PTHR43685:SF2">
    <property type="entry name" value="GLYCOSYLTRANSFERASE 2-LIKE DOMAIN-CONTAINING PROTEIN"/>
    <property type="match status" value="1"/>
</dbReference>
<evidence type="ECO:0000313" key="2">
    <source>
        <dbReference type="EMBL" id="RDU37120.1"/>
    </source>
</evidence>
<organism evidence="2 3">
    <name type="scientific">Neobacillus piezotolerans</name>
    <dbReference type="NCBI Taxonomy" id="2259171"/>
    <lineage>
        <taxon>Bacteria</taxon>
        <taxon>Bacillati</taxon>
        <taxon>Bacillota</taxon>
        <taxon>Bacilli</taxon>
        <taxon>Bacillales</taxon>
        <taxon>Bacillaceae</taxon>
        <taxon>Neobacillus</taxon>
    </lineage>
</organism>
<dbReference type="PANTHER" id="PTHR43685">
    <property type="entry name" value="GLYCOSYLTRANSFERASE"/>
    <property type="match status" value="1"/>
</dbReference>
<dbReference type="AlphaFoldDB" id="A0A3D8GRL1"/>
<proteinExistence type="predicted"/>
<dbReference type="RefSeq" id="WP_115451948.1">
    <property type="nucleotide sequence ID" value="NZ_QNQT01000003.1"/>
</dbReference>
<dbReference type="OrthoDB" id="396512at2"/>
<dbReference type="Pfam" id="PF00535">
    <property type="entry name" value="Glycos_transf_2"/>
    <property type="match status" value="1"/>
</dbReference>
<accession>A0A3D8GRL1</accession>
<gene>
    <name evidence="2" type="ORF">DRW41_10580</name>
</gene>
<dbReference type="EMBL" id="QNQT01000003">
    <property type="protein sequence ID" value="RDU37120.1"/>
    <property type="molecule type" value="Genomic_DNA"/>
</dbReference>
<comment type="caution">
    <text evidence="2">The sequence shown here is derived from an EMBL/GenBank/DDBJ whole genome shotgun (WGS) entry which is preliminary data.</text>
</comment>
<dbReference type="InterPro" id="IPR050834">
    <property type="entry name" value="Glycosyltransf_2"/>
</dbReference>